<accession>A0A0M0G9K7</accession>
<evidence type="ECO:0000313" key="4">
    <source>
        <dbReference type="Proteomes" id="UP000037109"/>
    </source>
</evidence>
<feature type="chain" id="PRO_5005599318" description="Alpha-galactosidase NEW3 domain-containing protein" evidence="1">
    <location>
        <begin position="25"/>
        <end position="835"/>
    </location>
</feature>
<dbReference type="Pfam" id="PF10633">
    <property type="entry name" value="NPCBM_assoc"/>
    <property type="match status" value="2"/>
</dbReference>
<dbReference type="CDD" id="cd03143">
    <property type="entry name" value="A4_beta-galactosidase_middle_domain"/>
    <property type="match status" value="1"/>
</dbReference>
<feature type="signal peptide" evidence="1">
    <location>
        <begin position="1"/>
        <end position="24"/>
    </location>
</feature>
<sequence>MKKIFVYFLSLALILSLLPLNGSAQSEEHDPDLWSAVKPLDTTVSFLNSGAHPDDERSDFLAYLSRGLGVKTSSLIANRGEGGQNEIGQELGNGLGIIRSREMIEAAKITGVKAYHLSETTSDTIYDFGFSKTKDETLSHWGKDLTYERLIRFIRTYQPDIVMPSFRDSDTQHGHHRTMTILSQEAFKDAADPNVFPEHLKEGLSVWQTKKFYLPAESKDTADTSIEIGMFDPIYGMSYPQIGEESRYMHKSQGMGNDIPVAPRQTHLELVDSAVETNGSNDLFAGIPYDFKEWAQTLPKKEKALQVHFTKFQKSLDGIISSYPSHSQVFSKTQKALKEVDRLVKKTEKSNLDSQLKSDLLHKLEVKKEQLLNASLVSSDLEIKAQAESSILTKGQETAVTVTLTNSGSQKLKKADVGLITPEGWKVSDKSKAADLAPGKTTEVTFDVQVPADAEYYHAYATHAIQAKVSYEYAGAKTVTVSELYGTIAVLPDVGLTLSPEDLVINTADVQEEVPVKVKVKNYREGAAQASVSLNIPEGWSVSPENAAVNFSSSLEEKEVTFTLSPPADIKEGDFKLSAQASVNGKTFDSTVQEIQYDHIGTFYYLYPAQVNGVAFELLAPEGLKVGYVESGFDKVADYLSNAGIDVTKLTENDLASGDLSQYDTIVVGIRAYLSREDLTANNERLKEYVANGGHMVVQYHKPNDGWNKEDTAPYPLTIGDPSIRWRVTDENAPVAVLQPESPLFNYPNNITENDWANWIQERGLYYPMQWDDRFETFVRMGDPNEKPFDGGILMAGYGEGTYLYTNLVFYRQIQGQVPGGYRIFTNLISYGQNE</sequence>
<dbReference type="OrthoDB" id="9759749at2"/>
<name>A0A0M0G9K7_SPOGL</name>
<dbReference type="InterPro" id="IPR024078">
    <property type="entry name" value="LmbE-like_dom_sf"/>
</dbReference>
<dbReference type="InterPro" id="IPR029062">
    <property type="entry name" value="Class_I_gatase-like"/>
</dbReference>
<dbReference type="PATRIC" id="fig|1459.3.peg.1016"/>
<evidence type="ECO:0000313" key="3">
    <source>
        <dbReference type="EMBL" id="KON86222.1"/>
    </source>
</evidence>
<dbReference type="STRING" id="1459.AF332_04865"/>
<dbReference type="InterPro" id="IPR013783">
    <property type="entry name" value="Ig-like_fold"/>
</dbReference>
<proteinExistence type="predicted"/>
<keyword evidence="1" id="KW-0732">Signal</keyword>
<dbReference type="Pfam" id="PF02585">
    <property type="entry name" value="PIG-L"/>
    <property type="match status" value="1"/>
</dbReference>
<feature type="domain" description="Alpha-galactosidase NEW3" evidence="2">
    <location>
        <begin position="393"/>
        <end position="470"/>
    </location>
</feature>
<dbReference type="AlphaFoldDB" id="A0A0M0G9K7"/>
<gene>
    <name evidence="3" type="ORF">AF332_04865</name>
</gene>
<dbReference type="InterPro" id="IPR018905">
    <property type="entry name" value="A-galactase_NEW3"/>
</dbReference>
<reference evidence="4" key="1">
    <citation type="submission" date="2015-07" db="EMBL/GenBank/DDBJ databases">
        <title>Fjat-10036 dsm4.</title>
        <authorList>
            <person name="Liu B."/>
            <person name="Wang J."/>
            <person name="Zhu Y."/>
            <person name="Liu G."/>
            <person name="Chen Q."/>
            <person name="Chen Z."/>
            <person name="Lan J."/>
            <person name="Che J."/>
            <person name="Ge C."/>
            <person name="Shi H."/>
            <person name="Pan Z."/>
            <person name="Liu X."/>
        </authorList>
    </citation>
    <scope>NUCLEOTIDE SEQUENCE [LARGE SCALE GENOMIC DNA]</scope>
    <source>
        <strain evidence="4">DSM 4</strain>
    </source>
</reference>
<keyword evidence="4" id="KW-1185">Reference proteome</keyword>
<dbReference type="RefSeq" id="WP_053433575.1">
    <property type="nucleotide sequence ID" value="NZ_LGUF01000007.1"/>
</dbReference>
<dbReference type="EMBL" id="LGUF01000007">
    <property type="protein sequence ID" value="KON86222.1"/>
    <property type="molecule type" value="Genomic_DNA"/>
</dbReference>
<dbReference type="SUPFAM" id="SSF52317">
    <property type="entry name" value="Class I glutamine amidotransferase-like"/>
    <property type="match status" value="1"/>
</dbReference>
<dbReference type="Gene3D" id="3.40.50.880">
    <property type="match status" value="1"/>
</dbReference>
<dbReference type="InterPro" id="IPR003737">
    <property type="entry name" value="GlcNAc_PI_deacetylase-related"/>
</dbReference>
<dbReference type="Gene3D" id="2.60.40.10">
    <property type="entry name" value="Immunoglobulins"/>
    <property type="match status" value="1"/>
</dbReference>
<organism evidence="3 4">
    <name type="scientific">Sporosarcina globispora</name>
    <name type="common">Bacillus globisporus</name>
    <dbReference type="NCBI Taxonomy" id="1459"/>
    <lineage>
        <taxon>Bacteria</taxon>
        <taxon>Bacillati</taxon>
        <taxon>Bacillota</taxon>
        <taxon>Bacilli</taxon>
        <taxon>Bacillales</taxon>
        <taxon>Caryophanaceae</taxon>
        <taxon>Sporosarcina</taxon>
    </lineage>
</organism>
<dbReference type="SUPFAM" id="SSF102588">
    <property type="entry name" value="LmbE-like"/>
    <property type="match status" value="1"/>
</dbReference>
<evidence type="ECO:0000259" key="2">
    <source>
        <dbReference type="Pfam" id="PF10633"/>
    </source>
</evidence>
<feature type="domain" description="Alpha-galactosidase NEW3" evidence="2">
    <location>
        <begin position="514"/>
        <end position="583"/>
    </location>
</feature>
<dbReference type="Proteomes" id="UP000037109">
    <property type="component" value="Unassembled WGS sequence"/>
</dbReference>
<evidence type="ECO:0000256" key="1">
    <source>
        <dbReference type="SAM" id="SignalP"/>
    </source>
</evidence>
<dbReference type="Gene3D" id="3.40.50.10320">
    <property type="entry name" value="LmbE-like"/>
    <property type="match status" value="1"/>
</dbReference>
<protein>
    <recommendedName>
        <fullName evidence="2">Alpha-galactosidase NEW3 domain-containing protein</fullName>
    </recommendedName>
</protein>
<comment type="caution">
    <text evidence="3">The sequence shown here is derived from an EMBL/GenBank/DDBJ whole genome shotgun (WGS) entry which is preliminary data.</text>
</comment>